<organism evidence="2 3">
    <name type="scientific">Akanthomyces lecanii RCEF 1005</name>
    <dbReference type="NCBI Taxonomy" id="1081108"/>
    <lineage>
        <taxon>Eukaryota</taxon>
        <taxon>Fungi</taxon>
        <taxon>Dikarya</taxon>
        <taxon>Ascomycota</taxon>
        <taxon>Pezizomycotina</taxon>
        <taxon>Sordariomycetes</taxon>
        <taxon>Hypocreomycetidae</taxon>
        <taxon>Hypocreales</taxon>
        <taxon>Cordycipitaceae</taxon>
        <taxon>Akanthomyces</taxon>
        <taxon>Cordyceps confragosa</taxon>
    </lineage>
</organism>
<keyword evidence="1" id="KW-0472">Membrane</keyword>
<reference evidence="2 3" key="1">
    <citation type="journal article" date="2016" name="Genome Biol. Evol.">
        <title>Divergent and convergent evolution of fungal pathogenicity.</title>
        <authorList>
            <person name="Shang Y."/>
            <person name="Xiao G."/>
            <person name="Zheng P."/>
            <person name="Cen K."/>
            <person name="Zhan S."/>
            <person name="Wang C."/>
        </authorList>
    </citation>
    <scope>NUCLEOTIDE SEQUENCE [LARGE SCALE GENOMIC DNA]</scope>
    <source>
        <strain evidence="2 3">RCEF 1005</strain>
    </source>
</reference>
<evidence type="ECO:0000313" key="3">
    <source>
        <dbReference type="Proteomes" id="UP000076881"/>
    </source>
</evidence>
<dbReference type="OrthoDB" id="262547at2759"/>
<evidence type="ECO:0000313" key="2">
    <source>
        <dbReference type="EMBL" id="OAA79263.1"/>
    </source>
</evidence>
<keyword evidence="2" id="KW-0328">Glycosyltransferase</keyword>
<keyword evidence="2" id="KW-0808">Transferase</keyword>
<dbReference type="InterPro" id="IPR021047">
    <property type="entry name" value="Mannosyltransferase_CMT1"/>
</dbReference>
<protein>
    <submittedName>
        <fullName evidence="2">Alpha-1,3-mannosyltransferase CMT1</fullName>
    </submittedName>
</protein>
<dbReference type="Pfam" id="PF11735">
    <property type="entry name" value="CAP59_mtransfer"/>
    <property type="match status" value="1"/>
</dbReference>
<gene>
    <name evidence="2" type="ORF">LEL_02749</name>
</gene>
<sequence length="460" mass="52054">MALRPQFLLLQTSRLVGSVTMRNRRLMLLVAPILCLFFVSTSLYYRREQLSSLKLPFRFDLHGYHDRWMTPPAASYAPKAYCELFVAKQTLGAVLSSSNISTYIDSIVKPTSTALPRLECPALDRQRYASLQAPADAGREIQYYFALDLRNCLSILPRLMGSLVQVINFLGPNNCALSIVEGNSPDGTADILSALKSNLEVMGVTYHFNTSSLDPSAGDRIEKLAELRNMALRPLLKEANRVTDNTTVVFLNDVAACAEDILELVHQRRNLGADMTCGMDWTYVGRDPTFYDVWVARGINGDTFFDIPPDGNWNSAWNLFWNAHDTQRRYSQQRPFQVFACWNGAAVFSAKPILEGLQFRTANTDGGECTQGEPQLFCKDMWFRGYGKIAVIPTVNLEYSDERAKQIKDLKGYASKLVSEQDPADDVFAWQQSPPEKVKCMPVWENQFWQRWDEGLSRKS</sequence>
<name>A0A168IH66_CORDF</name>
<dbReference type="PANTHER" id="PTHR34144:SF5">
    <property type="entry name" value="ALPHA-1,3-MANNOSYLTRANSFERASE CMT1"/>
    <property type="match status" value="1"/>
</dbReference>
<dbReference type="GO" id="GO:0016757">
    <property type="term" value="F:glycosyltransferase activity"/>
    <property type="evidence" value="ECO:0007669"/>
    <property type="project" value="UniProtKB-KW"/>
</dbReference>
<comment type="caution">
    <text evidence="2">The sequence shown here is derived from an EMBL/GenBank/DDBJ whole genome shotgun (WGS) entry which is preliminary data.</text>
</comment>
<dbReference type="EMBL" id="AZHF01000002">
    <property type="protein sequence ID" value="OAA79263.1"/>
    <property type="molecule type" value="Genomic_DNA"/>
</dbReference>
<proteinExistence type="predicted"/>
<keyword evidence="3" id="KW-1185">Reference proteome</keyword>
<keyword evidence="1" id="KW-1133">Transmembrane helix</keyword>
<dbReference type="InterPro" id="IPR029044">
    <property type="entry name" value="Nucleotide-diphossugar_trans"/>
</dbReference>
<dbReference type="SUPFAM" id="SSF53448">
    <property type="entry name" value="Nucleotide-diphospho-sugar transferases"/>
    <property type="match status" value="1"/>
</dbReference>
<keyword evidence="1" id="KW-0812">Transmembrane</keyword>
<feature type="transmembrane region" description="Helical" evidence="1">
    <location>
        <begin position="26"/>
        <end position="45"/>
    </location>
</feature>
<dbReference type="AlphaFoldDB" id="A0A168IH66"/>
<dbReference type="PANTHER" id="PTHR34144">
    <property type="entry name" value="CHROMOSOME 8, WHOLE GENOME SHOTGUN SEQUENCE"/>
    <property type="match status" value="1"/>
</dbReference>
<accession>A0A168IH66</accession>
<dbReference type="Proteomes" id="UP000076881">
    <property type="component" value="Unassembled WGS sequence"/>
</dbReference>
<evidence type="ECO:0000256" key="1">
    <source>
        <dbReference type="SAM" id="Phobius"/>
    </source>
</evidence>